<comment type="caution">
    <text evidence="2">The sequence shown here is derived from an EMBL/GenBank/DDBJ whole genome shotgun (WGS) entry which is preliminary data.</text>
</comment>
<reference evidence="2" key="1">
    <citation type="submission" date="2020-08" db="EMBL/GenBank/DDBJ databases">
        <title>Multicomponent nature underlies the extraordinary mechanical properties of spider dragline silk.</title>
        <authorList>
            <person name="Kono N."/>
            <person name="Nakamura H."/>
            <person name="Mori M."/>
            <person name="Yoshida Y."/>
            <person name="Ohtoshi R."/>
            <person name="Malay A.D."/>
            <person name="Moran D.A.P."/>
            <person name="Tomita M."/>
            <person name="Numata K."/>
            <person name="Arakawa K."/>
        </authorList>
    </citation>
    <scope>NUCLEOTIDE SEQUENCE</scope>
</reference>
<accession>A0A8X6XX05</accession>
<dbReference type="EMBL" id="BMAV01013831">
    <property type="protein sequence ID" value="GFY61841.1"/>
    <property type="molecule type" value="Genomic_DNA"/>
</dbReference>
<feature type="transmembrane region" description="Helical" evidence="1">
    <location>
        <begin position="38"/>
        <end position="59"/>
    </location>
</feature>
<name>A0A8X6XX05_9ARAC</name>
<gene>
    <name evidence="2" type="ORF">TNIN_438111</name>
</gene>
<evidence type="ECO:0000256" key="1">
    <source>
        <dbReference type="SAM" id="Phobius"/>
    </source>
</evidence>
<dbReference type="Proteomes" id="UP000886998">
    <property type="component" value="Unassembled WGS sequence"/>
</dbReference>
<evidence type="ECO:0000313" key="3">
    <source>
        <dbReference type="Proteomes" id="UP000886998"/>
    </source>
</evidence>
<proteinExistence type="predicted"/>
<evidence type="ECO:0000313" key="2">
    <source>
        <dbReference type="EMBL" id="GFY61841.1"/>
    </source>
</evidence>
<protein>
    <submittedName>
        <fullName evidence="2">Uncharacterized protein</fullName>
    </submittedName>
</protein>
<sequence>MSILKQNCDQNVEKRRIYMAAIPKEEKRKTQSSSFRDVPWRLMLVIRSAIWVAISYFLIFRVSDIVLRKNDDDLGAAQNSPTGIILLASFFLRCSNEIFKLNPSTYRIGDR</sequence>
<keyword evidence="1" id="KW-1133">Transmembrane helix</keyword>
<keyword evidence="1" id="KW-0472">Membrane</keyword>
<organism evidence="2 3">
    <name type="scientific">Trichonephila inaurata madagascariensis</name>
    <dbReference type="NCBI Taxonomy" id="2747483"/>
    <lineage>
        <taxon>Eukaryota</taxon>
        <taxon>Metazoa</taxon>
        <taxon>Ecdysozoa</taxon>
        <taxon>Arthropoda</taxon>
        <taxon>Chelicerata</taxon>
        <taxon>Arachnida</taxon>
        <taxon>Araneae</taxon>
        <taxon>Araneomorphae</taxon>
        <taxon>Entelegynae</taxon>
        <taxon>Araneoidea</taxon>
        <taxon>Nephilidae</taxon>
        <taxon>Trichonephila</taxon>
        <taxon>Trichonephila inaurata</taxon>
    </lineage>
</organism>
<dbReference type="AlphaFoldDB" id="A0A8X6XX05"/>
<keyword evidence="1" id="KW-0812">Transmembrane</keyword>
<keyword evidence="3" id="KW-1185">Reference proteome</keyword>